<gene>
    <name evidence="2" type="primary">ANLN</name>
</gene>
<reference evidence="2" key="1">
    <citation type="submission" date="2025-08" db="UniProtKB">
        <authorList>
            <consortium name="RefSeq"/>
        </authorList>
    </citation>
    <scope>IDENTIFICATION</scope>
</reference>
<organism evidence="1 2">
    <name type="scientific">Orycteropus afer afer</name>
    <dbReference type="NCBI Taxonomy" id="1230840"/>
    <lineage>
        <taxon>Eukaryota</taxon>
        <taxon>Metazoa</taxon>
        <taxon>Chordata</taxon>
        <taxon>Craniata</taxon>
        <taxon>Vertebrata</taxon>
        <taxon>Euteleostomi</taxon>
        <taxon>Mammalia</taxon>
        <taxon>Eutheria</taxon>
        <taxon>Afrotheria</taxon>
        <taxon>Tubulidentata</taxon>
        <taxon>Orycteropodidae</taxon>
        <taxon>Orycteropus</taxon>
    </lineage>
</organism>
<proteinExistence type="predicted"/>
<protein>
    <submittedName>
        <fullName evidence="2">Anillin</fullName>
    </submittedName>
</protein>
<sequence length="1163" mass="128247">MTRARAQCTFVGSTCAGSDAPELSAARLSGKAASVIMPLWSLVCQSEKLLERTRARRENLQKKMAARPTPTARSVTHERPTPAARSMTHAKRIREPLSEASNQPPLSGGEEKSCTKPSPSKKRCSDNTTEAVSNLENKQPVESVSAKSAAVTDPVGVPSSQLDAKRGLNSKLEGTVASSVKTRMQKLAEQRRHWENTDMTDDKPESSLFSSMPSEEKAASPPKPPHSDALATPVGRRGRLANLAATICSWEDDVNHSSAKQNSGQEQPGTTCLSKFSSASGASARINSSSVKQEATCCSQRDGDASLNKAPSSRAVDASLSNACISSSVSTTSSPLKSSATTITDAKKREVQNPELLQKNPASPLKTEVSKSVVEPTASQTVQSKEEQNREICLQSHSKDKSATPGGAGIKHFLERFGERCQEHSKDSPARSTPNKTPIITPNTKAIRERLFKQNTSSSTTHLEQQLKQEREKELACLRGRFDKGNLWNAENSRSKQETKKEIHCQNTPLKKSQVVSETLSLPITEKVTENQTPAEISSLGPEGSTECEMMKSSPLKITLFLEEDKSLKVTLDPKIDQQTEVVREIEMSVDDDDDINSSKVINDIFSDVLEEGELGVEKSQEGMDQVEAETSEEQEDALNISSMSLLTPLAQTVGVVSPEGLVFLPRLELKDASISDESPKPGKFQRTRVPRAESRDSIDSEDRDLLYSIDAYRSQRFKETERPSIKQVIVRKEDITSKLDEKRNAFPGQVNIKQKMQDLNNEINLQQTVIYQASQALNCCVDGEHGKGSLEEAEAERLLLIATEKRTLLIDELNKLKSEGPQRKNKTSPVSQSEFIPSKGSVTLSEIRLPLKADFVCSTAQKPDAANYYYLIILKAGAENMVATPLASTSNSLNGDALTFTTIFTLQDVSNDFEINIEVYSLVQKKDPLGLEKKKKTSKSKAITPKRLLTSITTKSSVHSSVMASPGGLNAVRTSNFVLVGSHTLSLSSVGNTKFALDKVPFLSPLEGHIYLKIKCQVNSSVEERGFLTIFEDVSGFGAWHRRWCILSGNCISYWTYPDDEKRKNPIGRINLANCTSHQIEPASREFCARRNTFELITVRPQREDDRETLVSQCRDTLCVTKNWLAADTKEERDLWMQKLNQVLIDIRLWQPDACYKPIGKP</sequence>
<accession>A0AC54ZDF0</accession>
<dbReference type="Proteomes" id="UP000694850">
    <property type="component" value="Unplaced"/>
</dbReference>
<evidence type="ECO:0000313" key="1">
    <source>
        <dbReference type="Proteomes" id="UP000694850"/>
    </source>
</evidence>
<evidence type="ECO:0000313" key="2">
    <source>
        <dbReference type="RefSeq" id="XP_042638146.1"/>
    </source>
</evidence>
<keyword evidence="1" id="KW-1185">Reference proteome</keyword>
<name>A0AC54ZDF0_ORYAF</name>
<dbReference type="RefSeq" id="XP_042638146.1">
    <property type="nucleotide sequence ID" value="XM_042782212.1"/>
</dbReference>